<dbReference type="AlphaFoldDB" id="A0AAN7PCS0"/>
<organism evidence="1 2">
    <name type="scientific">Aquatica leii</name>
    <dbReference type="NCBI Taxonomy" id="1421715"/>
    <lineage>
        <taxon>Eukaryota</taxon>
        <taxon>Metazoa</taxon>
        <taxon>Ecdysozoa</taxon>
        <taxon>Arthropoda</taxon>
        <taxon>Hexapoda</taxon>
        <taxon>Insecta</taxon>
        <taxon>Pterygota</taxon>
        <taxon>Neoptera</taxon>
        <taxon>Endopterygota</taxon>
        <taxon>Coleoptera</taxon>
        <taxon>Polyphaga</taxon>
        <taxon>Elateriformia</taxon>
        <taxon>Elateroidea</taxon>
        <taxon>Lampyridae</taxon>
        <taxon>Luciolinae</taxon>
        <taxon>Aquatica</taxon>
    </lineage>
</organism>
<comment type="caution">
    <text evidence="1">The sequence shown here is derived from an EMBL/GenBank/DDBJ whole genome shotgun (WGS) entry which is preliminary data.</text>
</comment>
<name>A0AAN7PCS0_9COLE</name>
<gene>
    <name evidence="1" type="ORF">RN001_002016</name>
</gene>
<dbReference type="EMBL" id="JARPUR010000001">
    <property type="protein sequence ID" value="KAK4885745.1"/>
    <property type="molecule type" value="Genomic_DNA"/>
</dbReference>
<keyword evidence="2" id="KW-1185">Reference proteome</keyword>
<accession>A0AAN7PCS0</accession>
<sequence>MSNFTGREQAMMERALSQKFNYYQPTKRIKPYRAKNNRAVQPPEEVVELNSKNKNNNLSPEMVITSEDLRVFENEVYGSYGLSSTEINSTEKQLRRERNRLLSEVRLPLNNSESKYVCVGLDPFRGFQPVVRIIKASVGMGVTLTRHSYEELALSLDSILAGLKNDSLSDACFGDYTVTLISGYDMCKFVPKNMSNDNFELYIMRQSLETLFTMREFILEKLNVISMYNLNFESFCNDVVGYLGDDYEDENDTIKFILRSKYSKNYLLHELYYKFNHFVIDEIRKVVNLR</sequence>
<dbReference type="Proteomes" id="UP001353858">
    <property type="component" value="Unassembled WGS sequence"/>
</dbReference>
<proteinExistence type="predicted"/>
<evidence type="ECO:0000313" key="1">
    <source>
        <dbReference type="EMBL" id="KAK4885745.1"/>
    </source>
</evidence>
<protein>
    <submittedName>
        <fullName evidence="1">Uncharacterized protein</fullName>
    </submittedName>
</protein>
<evidence type="ECO:0000313" key="2">
    <source>
        <dbReference type="Proteomes" id="UP001353858"/>
    </source>
</evidence>
<reference evidence="2" key="1">
    <citation type="submission" date="2023-01" db="EMBL/GenBank/DDBJ databases">
        <title>Key to firefly adult light organ development and bioluminescence: homeobox transcription factors regulate luciferase expression and transportation to peroxisome.</title>
        <authorList>
            <person name="Fu X."/>
        </authorList>
    </citation>
    <scope>NUCLEOTIDE SEQUENCE [LARGE SCALE GENOMIC DNA]</scope>
</reference>